<name>A0A8X6MK19_NEPPI</name>
<accession>A0A8X6MK19</accession>
<dbReference type="Proteomes" id="UP000887013">
    <property type="component" value="Unassembled WGS sequence"/>
</dbReference>
<organism evidence="1 2">
    <name type="scientific">Nephila pilipes</name>
    <name type="common">Giant wood spider</name>
    <name type="synonym">Nephila maculata</name>
    <dbReference type="NCBI Taxonomy" id="299642"/>
    <lineage>
        <taxon>Eukaryota</taxon>
        <taxon>Metazoa</taxon>
        <taxon>Ecdysozoa</taxon>
        <taxon>Arthropoda</taxon>
        <taxon>Chelicerata</taxon>
        <taxon>Arachnida</taxon>
        <taxon>Araneae</taxon>
        <taxon>Araneomorphae</taxon>
        <taxon>Entelegynae</taxon>
        <taxon>Araneoidea</taxon>
        <taxon>Nephilidae</taxon>
        <taxon>Nephila</taxon>
    </lineage>
</organism>
<sequence length="73" mass="8109">MLVSVKTIFSHASSIKEPFESNVIASDQVKLRRESLDKICLQAYYLGNPLIHLGEKKCVQGQRVLDSGSMADD</sequence>
<protein>
    <submittedName>
        <fullName evidence="1">Uncharacterized protein</fullName>
    </submittedName>
</protein>
<evidence type="ECO:0000313" key="1">
    <source>
        <dbReference type="EMBL" id="GFS58905.1"/>
    </source>
</evidence>
<evidence type="ECO:0000313" key="2">
    <source>
        <dbReference type="Proteomes" id="UP000887013"/>
    </source>
</evidence>
<reference evidence="1" key="1">
    <citation type="submission" date="2020-08" db="EMBL/GenBank/DDBJ databases">
        <title>Multicomponent nature underlies the extraordinary mechanical properties of spider dragline silk.</title>
        <authorList>
            <person name="Kono N."/>
            <person name="Nakamura H."/>
            <person name="Mori M."/>
            <person name="Yoshida Y."/>
            <person name="Ohtoshi R."/>
            <person name="Malay A.D."/>
            <person name="Moran D.A.P."/>
            <person name="Tomita M."/>
            <person name="Numata K."/>
            <person name="Arakawa K."/>
        </authorList>
    </citation>
    <scope>NUCLEOTIDE SEQUENCE</scope>
</reference>
<dbReference type="EMBL" id="BMAW01047059">
    <property type="protein sequence ID" value="GFS58905.1"/>
    <property type="molecule type" value="Genomic_DNA"/>
</dbReference>
<gene>
    <name evidence="1" type="ORF">NPIL_211551</name>
</gene>
<comment type="caution">
    <text evidence="1">The sequence shown here is derived from an EMBL/GenBank/DDBJ whole genome shotgun (WGS) entry which is preliminary data.</text>
</comment>
<proteinExistence type="predicted"/>
<dbReference type="AlphaFoldDB" id="A0A8X6MK19"/>
<keyword evidence="2" id="KW-1185">Reference proteome</keyword>